<gene>
    <name evidence="3" type="ORF">H7B90_09030</name>
</gene>
<dbReference type="AlphaFoldDB" id="A0A841U090"/>
<dbReference type="InterPro" id="IPR011047">
    <property type="entry name" value="Quinoprotein_ADH-like_sf"/>
</dbReference>
<dbReference type="Pfam" id="PF13360">
    <property type="entry name" value="PQQ_2"/>
    <property type="match status" value="2"/>
</dbReference>
<dbReference type="Proteomes" id="UP000553776">
    <property type="component" value="Unassembled WGS sequence"/>
</dbReference>
<reference evidence="3 4" key="1">
    <citation type="submission" date="2020-08" db="EMBL/GenBank/DDBJ databases">
        <title>Cohnella phylogeny.</title>
        <authorList>
            <person name="Dunlap C."/>
        </authorList>
    </citation>
    <scope>NUCLEOTIDE SEQUENCE [LARGE SCALE GENOMIC DNA]</scope>
    <source>
        <strain evidence="3 4">DSM 25239</strain>
    </source>
</reference>
<comment type="caution">
    <text evidence="3">The sequence shown here is derived from an EMBL/GenBank/DDBJ whole genome shotgun (WGS) entry which is preliminary data.</text>
</comment>
<dbReference type="SMART" id="SM00564">
    <property type="entry name" value="PQQ"/>
    <property type="match status" value="4"/>
</dbReference>
<dbReference type="RefSeq" id="WP_185135533.1">
    <property type="nucleotide sequence ID" value="NZ_JACJVR010000031.1"/>
</dbReference>
<evidence type="ECO:0000313" key="3">
    <source>
        <dbReference type="EMBL" id="MBB6691540.1"/>
    </source>
</evidence>
<dbReference type="InterPro" id="IPR018391">
    <property type="entry name" value="PQQ_b-propeller_rpt"/>
</dbReference>
<feature type="domain" description="Pyrrolo-quinoline quinone repeat" evidence="2">
    <location>
        <begin position="372"/>
        <end position="425"/>
    </location>
</feature>
<feature type="chain" id="PRO_5032270576" evidence="1">
    <location>
        <begin position="28"/>
        <end position="433"/>
    </location>
</feature>
<dbReference type="InterPro" id="IPR015943">
    <property type="entry name" value="WD40/YVTN_repeat-like_dom_sf"/>
</dbReference>
<keyword evidence="4" id="KW-1185">Reference proteome</keyword>
<protein>
    <submittedName>
        <fullName evidence="3">PQQ-like beta-propeller repeat protein</fullName>
    </submittedName>
</protein>
<dbReference type="Gene3D" id="2.40.10.480">
    <property type="match status" value="1"/>
</dbReference>
<feature type="signal peptide" evidence="1">
    <location>
        <begin position="1"/>
        <end position="27"/>
    </location>
</feature>
<evidence type="ECO:0000256" key="1">
    <source>
        <dbReference type="SAM" id="SignalP"/>
    </source>
</evidence>
<feature type="domain" description="Pyrrolo-quinoline quinone repeat" evidence="2">
    <location>
        <begin position="51"/>
        <end position="263"/>
    </location>
</feature>
<proteinExistence type="predicted"/>
<keyword evidence="1" id="KW-0732">Signal</keyword>
<accession>A0A841U090</accession>
<sequence>MRKWMKPAAAALLAGSLGLAASQAVLADTNAGYSRSTAYSYANPAKAAQPRWTADLGRPQTDLIPDRVTVAGDRVVASKAGAVVALNLQTGKTLWTFKTGSKGSVALLAEGDSVYFASESGQIVKLNAKTGKKAWSYKLPTPGLPRLAADAGSLYAIAGKLIALDAASGKVKWTNSSVAAYGELRLQGDLILMPTFESGAITVETEYAIDRKTGKSLWKLSGSHRYLGSVKGRFYYLDTWPRNDTTEYVASIDVVDPATGKIVETKSYLPVDPNKDPLIQAPRQVVLDGEELYIQDADGLIHRLKPGDAGTASKGQVLSDSGDWIAGPYAGRLFFQNDDGLGVTARKIFDGTTVYYEGMDNPVSRLDLIGSGLYVAQTDGKVIAANAKTGKAQFRFQTSSRAFGPFKVAGKTLLVQSEEKLYAFNVPASLLTK</sequence>
<name>A0A841U090_9BACL</name>
<dbReference type="EMBL" id="JACJVR010000031">
    <property type="protein sequence ID" value="MBB6691540.1"/>
    <property type="molecule type" value="Genomic_DNA"/>
</dbReference>
<dbReference type="Gene3D" id="2.130.10.10">
    <property type="entry name" value="YVTN repeat-like/Quinoprotein amine dehydrogenase"/>
    <property type="match status" value="1"/>
</dbReference>
<dbReference type="PANTHER" id="PTHR34512">
    <property type="entry name" value="CELL SURFACE PROTEIN"/>
    <property type="match status" value="1"/>
</dbReference>
<dbReference type="PANTHER" id="PTHR34512:SF30">
    <property type="entry name" value="OUTER MEMBRANE PROTEIN ASSEMBLY FACTOR BAMB"/>
    <property type="match status" value="1"/>
</dbReference>
<dbReference type="InterPro" id="IPR002372">
    <property type="entry name" value="PQQ_rpt_dom"/>
</dbReference>
<evidence type="ECO:0000313" key="4">
    <source>
        <dbReference type="Proteomes" id="UP000553776"/>
    </source>
</evidence>
<organism evidence="3 4">
    <name type="scientific">Cohnella xylanilytica</name>
    <dbReference type="NCBI Taxonomy" id="557555"/>
    <lineage>
        <taxon>Bacteria</taxon>
        <taxon>Bacillati</taxon>
        <taxon>Bacillota</taxon>
        <taxon>Bacilli</taxon>
        <taxon>Bacillales</taxon>
        <taxon>Paenibacillaceae</taxon>
        <taxon>Cohnella</taxon>
    </lineage>
</organism>
<dbReference type="SUPFAM" id="SSF50998">
    <property type="entry name" value="Quinoprotein alcohol dehydrogenase-like"/>
    <property type="match status" value="2"/>
</dbReference>
<evidence type="ECO:0000259" key="2">
    <source>
        <dbReference type="Pfam" id="PF13360"/>
    </source>
</evidence>